<reference evidence="2 3" key="1">
    <citation type="submission" date="2023-06" db="EMBL/GenBank/DDBJ databases">
        <title>Five Gram-positive bacteria isolated from mangrove sediments in Shenzhen, Guangdong, China.</title>
        <authorList>
            <person name="Yu S."/>
            <person name="Zheng W."/>
            <person name="Huang Y."/>
        </authorList>
    </citation>
    <scope>NUCLEOTIDE SEQUENCE [LARGE SCALE GENOMIC DNA]</scope>
    <source>
        <strain evidence="2 3">SaN35-3</strain>
    </source>
</reference>
<dbReference type="InterPro" id="IPR036779">
    <property type="entry name" value="LysM_dom_sf"/>
</dbReference>
<dbReference type="EMBL" id="CP129013">
    <property type="protein sequence ID" value="WLR41815.1"/>
    <property type="molecule type" value="Genomic_DNA"/>
</dbReference>
<dbReference type="Gene3D" id="3.10.350.10">
    <property type="entry name" value="LysM domain"/>
    <property type="match status" value="1"/>
</dbReference>
<name>A0ABY9JQY8_9BACI</name>
<proteinExistence type="predicted"/>
<dbReference type="PROSITE" id="PS51782">
    <property type="entry name" value="LYSM"/>
    <property type="match status" value="1"/>
</dbReference>
<dbReference type="Proteomes" id="UP001197974">
    <property type="component" value="Chromosome"/>
</dbReference>
<evidence type="ECO:0000259" key="1">
    <source>
        <dbReference type="PROSITE" id="PS51782"/>
    </source>
</evidence>
<evidence type="ECO:0000313" key="2">
    <source>
        <dbReference type="EMBL" id="WLR41815.1"/>
    </source>
</evidence>
<dbReference type="CDD" id="cd00118">
    <property type="entry name" value="LysM"/>
    <property type="match status" value="1"/>
</dbReference>
<feature type="domain" description="LysM" evidence="1">
    <location>
        <begin position="9"/>
        <end position="53"/>
    </location>
</feature>
<dbReference type="SMART" id="SM00257">
    <property type="entry name" value="LysM"/>
    <property type="match status" value="1"/>
</dbReference>
<dbReference type="SUPFAM" id="SSF54106">
    <property type="entry name" value="LysM domain"/>
    <property type="match status" value="1"/>
</dbReference>
<keyword evidence="3" id="KW-1185">Reference proteome</keyword>
<accession>A0ABY9JQY8</accession>
<organism evidence="2 3">
    <name type="scientific">Bacillus carboniphilus</name>
    <dbReference type="NCBI Taxonomy" id="86663"/>
    <lineage>
        <taxon>Bacteria</taxon>
        <taxon>Bacillati</taxon>
        <taxon>Bacillota</taxon>
        <taxon>Bacilli</taxon>
        <taxon>Bacillales</taxon>
        <taxon>Bacillaceae</taxon>
        <taxon>Bacillus</taxon>
    </lineage>
</organism>
<gene>
    <name evidence="2" type="ORF">LC087_13315</name>
</gene>
<dbReference type="RefSeq" id="WP_226543080.1">
    <property type="nucleotide sequence ID" value="NZ_CP129013.1"/>
</dbReference>
<evidence type="ECO:0000313" key="3">
    <source>
        <dbReference type="Proteomes" id="UP001197974"/>
    </source>
</evidence>
<sequence>MGGKASKNVYYFLKKGDTLSEIAKAHNVSVDKLAKLNKLENPNLLIKKDKSDKKHAWL</sequence>
<protein>
    <submittedName>
        <fullName evidence="2">LysM domain-containing protein</fullName>
    </submittedName>
</protein>
<dbReference type="Pfam" id="PF01476">
    <property type="entry name" value="LysM"/>
    <property type="match status" value="1"/>
</dbReference>
<dbReference type="InterPro" id="IPR018392">
    <property type="entry name" value="LysM"/>
</dbReference>